<accession>A0A8H5Z7I0</accession>
<dbReference type="Proteomes" id="UP000544331">
    <property type="component" value="Unassembled WGS sequence"/>
</dbReference>
<reference evidence="1 2" key="1">
    <citation type="submission" date="2020-05" db="EMBL/GenBank/DDBJ databases">
        <title>Identification and distribution of gene clusters putatively required for synthesis of sphingolipid metabolism inhibitors in phylogenetically diverse species of the filamentous fungus Fusarium.</title>
        <authorList>
            <person name="Kim H.-S."/>
            <person name="Busman M."/>
            <person name="Brown D.W."/>
            <person name="Divon H."/>
            <person name="Uhlig S."/>
            <person name="Proctor R.H."/>
        </authorList>
    </citation>
    <scope>NUCLEOTIDE SEQUENCE [LARGE SCALE GENOMIC DNA]</scope>
    <source>
        <strain evidence="1 2">NRRL 66235</strain>
    </source>
</reference>
<protein>
    <submittedName>
        <fullName evidence="1">Uncharacterized protein</fullName>
    </submittedName>
</protein>
<name>A0A8H5Z7I0_9HYPO</name>
<keyword evidence="2" id="KW-1185">Reference proteome</keyword>
<dbReference type="InterPro" id="IPR025597">
    <property type="entry name" value="DUF4345"/>
</dbReference>
<dbReference type="Pfam" id="PF14248">
    <property type="entry name" value="DUF4345"/>
    <property type="match status" value="1"/>
</dbReference>
<dbReference type="EMBL" id="JAAOAN010000031">
    <property type="protein sequence ID" value="KAF5724516.1"/>
    <property type="molecule type" value="Genomic_DNA"/>
</dbReference>
<comment type="caution">
    <text evidence="1">The sequence shown here is derived from an EMBL/GenBank/DDBJ whole genome shotgun (WGS) entry which is preliminary data.</text>
</comment>
<evidence type="ECO:0000313" key="1">
    <source>
        <dbReference type="EMBL" id="KAF5724516.1"/>
    </source>
</evidence>
<proteinExistence type="predicted"/>
<dbReference type="AlphaFoldDB" id="A0A8H5Z7I0"/>
<gene>
    <name evidence="1" type="ORF">FMUND_690</name>
</gene>
<evidence type="ECO:0000313" key="2">
    <source>
        <dbReference type="Proteomes" id="UP000544331"/>
    </source>
</evidence>
<sequence length="174" mass="19310">MHQFNINPLEPFCLQSDIGFTNSSALLDLQFPPTLSNRMSQYIPTEYTPFLLKGFSAWIIYNGASHVVRGITEYLTQTERAKLPSSTVSLMDSQIRFLGGTYIAYGAALCWTSYDIGERQLALNILLAGLALGGVGRAISAGVFGWGFPWLQRATTTEIVVPPLVYWFGSRKYV</sequence>
<dbReference type="OrthoDB" id="5085654at2759"/>
<organism evidence="1 2">
    <name type="scientific">Fusarium mundagurra</name>
    <dbReference type="NCBI Taxonomy" id="1567541"/>
    <lineage>
        <taxon>Eukaryota</taxon>
        <taxon>Fungi</taxon>
        <taxon>Dikarya</taxon>
        <taxon>Ascomycota</taxon>
        <taxon>Pezizomycotina</taxon>
        <taxon>Sordariomycetes</taxon>
        <taxon>Hypocreomycetidae</taxon>
        <taxon>Hypocreales</taxon>
        <taxon>Nectriaceae</taxon>
        <taxon>Fusarium</taxon>
        <taxon>Fusarium fujikuroi species complex</taxon>
    </lineage>
</organism>